<evidence type="ECO:0000259" key="15">
    <source>
        <dbReference type="Pfam" id="PF06832"/>
    </source>
</evidence>
<dbReference type="Pfam" id="PF06832">
    <property type="entry name" value="BiPBP_C"/>
    <property type="match status" value="1"/>
</dbReference>
<proteinExistence type="inferred from homology"/>
<evidence type="ECO:0000256" key="1">
    <source>
        <dbReference type="ARBA" id="ARBA00004752"/>
    </source>
</evidence>
<dbReference type="SUPFAM" id="SSF56601">
    <property type="entry name" value="beta-lactamase/transpeptidase-like"/>
    <property type="match status" value="1"/>
</dbReference>
<dbReference type="InterPro" id="IPR009647">
    <property type="entry name" value="PBP_C"/>
</dbReference>
<keyword evidence="7" id="KW-0808">Transferase</keyword>
<keyword evidence="12" id="KW-1133">Transmembrane helix</keyword>
<feature type="domain" description="Penicillin-binding protein transpeptidase" evidence="13">
    <location>
        <begin position="302"/>
        <end position="565"/>
    </location>
</feature>
<sequence length="773" mass="87144">MQYLKKIKPWQWGVITFLSIALLYFAIPPDNPLFNTEYSTVIRDEQGDLLHAYINKEEQWHFPPSEGIIPEKLKKAVISYEDEAFYSHPGIDPSAIARALYNNLKEGEITSGASTLTMQLARMRNPKSRSYFHKLLEVIDALKIELHYSKEEILNLYLNHAPYGGNVIGYQTAAYKFFGKKPQQLTWGEAATLAVLPNAPGLIYPGEPSKLLEVKRNSLLKKLLDRGTIEELTYQLASIEPVPDQFITFAKDAPHLSRFLKMKYPDQKELNTTISKKIQRISNQIAEKHHTVLAPYSIHNLSILIADTKTGAIKAYVGSPDFFDAQHNGQVDGVQAARSSGSILKPFLYALSMDEGLILPQSLIRDLPTYFDGFAPSNANKTFQGVATAKEALVSSLNIPAVRLLNTYGIFQFYTFLKMAGVSTLFRSADDYGLPLILGGAEVNMWDMVTLYRALANEGVVQNNSLLKEESSQQGKQVMSAGASFLTLEMMKELVRPGSEYYWRRFSNQQQFAWKTGTSFGHKDAWAIGVNPQYTIAVWVGNFNGETNKNLSGASSAGPILFDLLQALPVKPGKKWFIKNEMDFTPKKICSLSGFAATKACTEVDTVDAPYFMKPLRTCDYHETRYFSTDGKYQTCSHCWDKLGAVEKSVTLYAPDIAYYLRENGQYIEAIPRHFPDCPRYKSEQSIEIIYPNLDAKLFLPRDYDGEIQEVICKVGNTQAVEKVYWYLNESFLGSTEENHKMAIHFKPGKNYLKVVAENGSEDSRTVFAQVKE</sequence>
<evidence type="ECO:0000256" key="4">
    <source>
        <dbReference type="ARBA" id="ARBA00022645"/>
    </source>
</evidence>
<evidence type="ECO:0000256" key="9">
    <source>
        <dbReference type="ARBA" id="ARBA00023268"/>
    </source>
</evidence>
<evidence type="ECO:0000256" key="7">
    <source>
        <dbReference type="ARBA" id="ARBA00022679"/>
    </source>
</evidence>
<reference evidence="16 17" key="1">
    <citation type="submission" date="2018-03" db="EMBL/GenBank/DDBJ databases">
        <title>Cross-interface Injection: A General Nanoliter Liquid Handling Method Applied to Single Cells Genome Amplification Automated Nanoliter Liquid Handling Applied to Single Cell Multiple Displacement Amplification.</title>
        <authorList>
            <person name="Yun J."/>
            <person name="Xu P."/>
            <person name="Xu J."/>
            <person name="Dai X."/>
            <person name="Wang Y."/>
            <person name="Zheng X."/>
            <person name="Cao C."/>
            <person name="Yi Q."/>
            <person name="Zhu Y."/>
            <person name="Wang L."/>
            <person name="Dong Z."/>
            <person name="Huang Y."/>
            <person name="Huang L."/>
            <person name="Du W."/>
        </authorList>
    </citation>
    <scope>NUCLEOTIDE SEQUENCE [LARGE SCALE GENOMIC DNA]</scope>
    <source>
        <strain evidence="16 17">Z-D1-2</strain>
    </source>
</reference>
<dbReference type="AlphaFoldDB" id="A0A2T4DPS7"/>
<evidence type="ECO:0000313" key="17">
    <source>
        <dbReference type="Proteomes" id="UP000240608"/>
    </source>
</evidence>
<dbReference type="InterPro" id="IPR036950">
    <property type="entry name" value="PBP_transglycosylase"/>
</dbReference>
<dbReference type="SUPFAM" id="SSF53955">
    <property type="entry name" value="Lysozyme-like"/>
    <property type="match status" value="1"/>
</dbReference>
<dbReference type="EMBL" id="PYVU01000083">
    <property type="protein sequence ID" value="PTB95831.1"/>
    <property type="molecule type" value="Genomic_DNA"/>
</dbReference>
<comment type="pathway">
    <text evidence="1">Cell wall biogenesis; peptidoglycan biosynthesis.</text>
</comment>
<comment type="similarity">
    <text evidence="2">In the C-terminal section; belongs to the transpeptidase family.</text>
</comment>
<comment type="caution">
    <text evidence="16">The sequence shown here is derived from an EMBL/GenBank/DDBJ whole genome shotgun (WGS) entry which is preliminary data.</text>
</comment>
<evidence type="ECO:0000256" key="11">
    <source>
        <dbReference type="ARBA" id="ARBA00049902"/>
    </source>
</evidence>
<feature type="transmembrane region" description="Helical" evidence="12">
    <location>
        <begin position="9"/>
        <end position="27"/>
    </location>
</feature>
<keyword evidence="9" id="KW-0511">Multifunctional enzyme</keyword>
<dbReference type="InterPro" id="IPR011815">
    <property type="entry name" value="PBP_1c"/>
</dbReference>
<comment type="catalytic activity">
    <reaction evidence="11">
        <text>[GlcNAc-(1-&gt;4)-Mur2Ac(oyl-L-Ala-gamma-D-Glu-L-Lys-D-Ala-D-Ala)](n)-di-trans,octa-cis-undecaprenyl diphosphate + beta-D-GlcNAc-(1-&gt;4)-Mur2Ac(oyl-L-Ala-gamma-D-Glu-L-Lys-D-Ala-D-Ala)-di-trans,octa-cis-undecaprenyl diphosphate = [GlcNAc-(1-&gt;4)-Mur2Ac(oyl-L-Ala-gamma-D-Glu-L-Lys-D-Ala-D-Ala)](n+1)-di-trans,octa-cis-undecaprenyl diphosphate + di-trans,octa-cis-undecaprenyl diphosphate + H(+)</text>
        <dbReference type="Rhea" id="RHEA:23708"/>
        <dbReference type="Rhea" id="RHEA-COMP:9602"/>
        <dbReference type="Rhea" id="RHEA-COMP:9603"/>
        <dbReference type="ChEBI" id="CHEBI:15378"/>
        <dbReference type="ChEBI" id="CHEBI:58405"/>
        <dbReference type="ChEBI" id="CHEBI:60033"/>
        <dbReference type="ChEBI" id="CHEBI:78435"/>
        <dbReference type="EC" id="2.4.99.28"/>
    </reaction>
</comment>
<gene>
    <name evidence="16" type="primary">pbpC</name>
    <name evidence="16" type="ORF">C9994_10035</name>
</gene>
<keyword evidence="5" id="KW-0645">Protease</keyword>
<dbReference type="GO" id="GO:0006508">
    <property type="term" value="P:proteolysis"/>
    <property type="evidence" value="ECO:0007669"/>
    <property type="project" value="UniProtKB-KW"/>
</dbReference>
<dbReference type="Proteomes" id="UP000240608">
    <property type="component" value="Unassembled WGS sequence"/>
</dbReference>
<dbReference type="Pfam" id="PF00905">
    <property type="entry name" value="Transpeptidase"/>
    <property type="match status" value="1"/>
</dbReference>
<feature type="domain" description="Penicillin-binding C-terminal" evidence="15">
    <location>
        <begin position="682"/>
        <end position="764"/>
    </location>
</feature>
<dbReference type="Pfam" id="PF00912">
    <property type="entry name" value="Transgly"/>
    <property type="match status" value="1"/>
</dbReference>
<accession>A0A2T4DPS7</accession>
<keyword evidence="12" id="KW-0472">Membrane</keyword>
<keyword evidence="12" id="KW-0812">Transmembrane</keyword>
<dbReference type="GO" id="GO:0008955">
    <property type="term" value="F:peptidoglycan glycosyltransferase activity"/>
    <property type="evidence" value="ECO:0007669"/>
    <property type="project" value="UniProtKB-EC"/>
</dbReference>
<evidence type="ECO:0000256" key="6">
    <source>
        <dbReference type="ARBA" id="ARBA00022676"/>
    </source>
</evidence>
<evidence type="ECO:0000313" key="16">
    <source>
        <dbReference type="EMBL" id="PTB95831.1"/>
    </source>
</evidence>
<comment type="similarity">
    <text evidence="3">In the N-terminal section; belongs to the glycosyltransferase 51 family.</text>
</comment>
<organism evidence="16 17">
    <name type="scientific">Marivirga lumbricoides</name>
    <dbReference type="NCBI Taxonomy" id="1046115"/>
    <lineage>
        <taxon>Bacteria</taxon>
        <taxon>Pseudomonadati</taxon>
        <taxon>Bacteroidota</taxon>
        <taxon>Cytophagia</taxon>
        <taxon>Cytophagales</taxon>
        <taxon>Marivirgaceae</taxon>
        <taxon>Marivirga</taxon>
    </lineage>
</organism>
<evidence type="ECO:0000256" key="12">
    <source>
        <dbReference type="SAM" id="Phobius"/>
    </source>
</evidence>
<name>A0A2T4DPS7_9BACT</name>
<dbReference type="InterPro" id="IPR001460">
    <property type="entry name" value="PCN-bd_Tpept"/>
</dbReference>
<dbReference type="GO" id="GO:0004180">
    <property type="term" value="F:carboxypeptidase activity"/>
    <property type="evidence" value="ECO:0007669"/>
    <property type="project" value="UniProtKB-KW"/>
</dbReference>
<keyword evidence="6" id="KW-0328">Glycosyltransferase</keyword>
<evidence type="ECO:0000256" key="10">
    <source>
        <dbReference type="ARBA" id="ARBA00044770"/>
    </source>
</evidence>
<dbReference type="InterPro" id="IPR001264">
    <property type="entry name" value="Glyco_trans_51"/>
</dbReference>
<keyword evidence="8" id="KW-0378">Hydrolase</keyword>
<dbReference type="InterPro" id="IPR050396">
    <property type="entry name" value="Glycosyltr_51/Transpeptidase"/>
</dbReference>
<feature type="domain" description="Glycosyl transferase family 51" evidence="14">
    <location>
        <begin position="57"/>
        <end position="223"/>
    </location>
</feature>
<dbReference type="InterPro" id="IPR012338">
    <property type="entry name" value="Beta-lactam/transpept-like"/>
</dbReference>
<dbReference type="Gene3D" id="3.40.710.10">
    <property type="entry name" value="DD-peptidase/beta-lactamase superfamily"/>
    <property type="match status" value="1"/>
</dbReference>
<dbReference type="EC" id="2.4.99.28" evidence="10"/>
<evidence type="ECO:0000256" key="5">
    <source>
        <dbReference type="ARBA" id="ARBA00022670"/>
    </source>
</evidence>
<dbReference type="PANTHER" id="PTHR32282">
    <property type="entry name" value="BINDING PROTEIN TRANSPEPTIDASE, PUTATIVE-RELATED"/>
    <property type="match status" value="1"/>
</dbReference>
<dbReference type="NCBIfam" id="TIGR02073">
    <property type="entry name" value="PBP_1c"/>
    <property type="match status" value="1"/>
</dbReference>
<dbReference type="GO" id="GO:0009252">
    <property type="term" value="P:peptidoglycan biosynthetic process"/>
    <property type="evidence" value="ECO:0007669"/>
    <property type="project" value="InterPro"/>
</dbReference>
<protein>
    <recommendedName>
        <fullName evidence="10">peptidoglycan glycosyltransferase</fullName>
        <ecNumber evidence="10">2.4.99.28</ecNumber>
    </recommendedName>
</protein>
<dbReference type="Gene3D" id="1.10.3810.10">
    <property type="entry name" value="Biosynthetic peptidoglycan transglycosylase-like"/>
    <property type="match status" value="1"/>
</dbReference>
<evidence type="ECO:0000256" key="8">
    <source>
        <dbReference type="ARBA" id="ARBA00022801"/>
    </source>
</evidence>
<dbReference type="InterPro" id="IPR023346">
    <property type="entry name" value="Lysozyme-like_dom_sf"/>
</dbReference>
<evidence type="ECO:0000256" key="3">
    <source>
        <dbReference type="ARBA" id="ARBA00007739"/>
    </source>
</evidence>
<evidence type="ECO:0000259" key="14">
    <source>
        <dbReference type="Pfam" id="PF00912"/>
    </source>
</evidence>
<evidence type="ECO:0000259" key="13">
    <source>
        <dbReference type="Pfam" id="PF00905"/>
    </source>
</evidence>
<dbReference type="GO" id="GO:0030288">
    <property type="term" value="C:outer membrane-bounded periplasmic space"/>
    <property type="evidence" value="ECO:0007669"/>
    <property type="project" value="TreeGrafter"/>
</dbReference>
<dbReference type="PANTHER" id="PTHR32282:SF15">
    <property type="entry name" value="PENICILLIN-BINDING PROTEIN 1C"/>
    <property type="match status" value="1"/>
</dbReference>
<keyword evidence="4" id="KW-0121">Carboxypeptidase</keyword>
<evidence type="ECO:0000256" key="2">
    <source>
        <dbReference type="ARBA" id="ARBA00007090"/>
    </source>
</evidence>
<dbReference type="GO" id="GO:0008658">
    <property type="term" value="F:penicillin binding"/>
    <property type="evidence" value="ECO:0007669"/>
    <property type="project" value="InterPro"/>
</dbReference>